<accession>A0A383F7C3</accession>
<sequence>WALVTGSFNARGGIQTTVEASYEGGAS</sequence>
<protein>
    <submittedName>
        <fullName evidence="1">Uncharacterized protein</fullName>
    </submittedName>
</protein>
<gene>
    <name evidence="1" type="ORF">METZ01_LOCUS517638</name>
</gene>
<organism evidence="1">
    <name type="scientific">marine metagenome</name>
    <dbReference type="NCBI Taxonomy" id="408172"/>
    <lineage>
        <taxon>unclassified sequences</taxon>
        <taxon>metagenomes</taxon>
        <taxon>ecological metagenomes</taxon>
    </lineage>
</organism>
<dbReference type="EMBL" id="UINC01232006">
    <property type="protein sequence ID" value="SVE64784.1"/>
    <property type="molecule type" value="Genomic_DNA"/>
</dbReference>
<feature type="non-terminal residue" evidence="1">
    <location>
        <position position="1"/>
    </location>
</feature>
<reference evidence="1" key="1">
    <citation type="submission" date="2018-05" db="EMBL/GenBank/DDBJ databases">
        <authorList>
            <person name="Lanie J.A."/>
            <person name="Ng W.-L."/>
            <person name="Kazmierczak K.M."/>
            <person name="Andrzejewski T.M."/>
            <person name="Davidsen T.M."/>
            <person name="Wayne K.J."/>
            <person name="Tettelin H."/>
            <person name="Glass J.I."/>
            <person name="Rusch D."/>
            <person name="Podicherti R."/>
            <person name="Tsui H.-C.T."/>
            <person name="Winkler M.E."/>
        </authorList>
    </citation>
    <scope>NUCLEOTIDE SEQUENCE</scope>
</reference>
<name>A0A383F7C3_9ZZZZ</name>
<evidence type="ECO:0000313" key="1">
    <source>
        <dbReference type="EMBL" id="SVE64784.1"/>
    </source>
</evidence>
<dbReference type="AlphaFoldDB" id="A0A383F7C3"/>
<proteinExistence type="predicted"/>